<evidence type="ECO:0000313" key="14">
    <source>
        <dbReference type="Proteomes" id="UP000671910"/>
    </source>
</evidence>
<keyword evidence="6" id="KW-0902">Two-component regulatory system</keyword>
<feature type="transmembrane region" description="Helical" evidence="8">
    <location>
        <begin position="282"/>
        <end position="304"/>
    </location>
</feature>
<reference evidence="11 13" key="1">
    <citation type="submission" date="2019-11" db="EMBL/GenBank/DDBJ databases">
        <title>Eggerthellaceae novel genus isolated from the rectal contents of marmort.</title>
        <authorList>
            <person name="Zhang G."/>
        </authorList>
    </citation>
    <scope>NUCLEOTIDE SEQUENCE [LARGE SCALE GENOMIC DNA]</scope>
    <source>
        <strain evidence="13">zg-886</strain>
        <strain evidence="11">Zg-886</strain>
    </source>
</reference>
<evidence type="ECO:0000256" key="1">
    <source>
        <dbReference type="ARBA" id="ARBA00000085"/>
    </source>
</evidence>
<gene>
    <name evidence="11" type="ORF">GMI68_05700</name>
    <name evidence="12" type="ORF">J7S26_07170</name>
</gene>
<accession>A0A9E6SU58</accession>
<keyword evidence="5" id="KW-0418">Kinase</keyword>
<evidence type="ECO:0000259" key="10">
    <source>
        <dbReference type="PROSITE" id="PS50110"/>
    </source>
</evidence>
<dbReference type="AlphaFoldDB" id="A0A9E6SU58"/>
<dbReference type="Proteomes" id="UP000671910">
    <property type="component" value="Chromosome"/>
</dbReference>
<keyword evidence="8" id="KW-0472">Membrane</keyword>
<dbReference type="SMART" id="SM00387">
    <property type="entry name" value="HATPase_c"/>
    <property type="match status" value="1"/>
</dbReference>
<evidence type="ECO:0000313" key="13">
    <source>
        <dbReference type="Proteomes" id="UP000636394"/>
    </source>
</evidence>
<evidence type="ECO:0000256" key="5">
    <source>
        <dbReference type="ARBA" id="ARBA00022777"/>
    </source>
</evidence>
<dbReference type="GO" id="GO:0000155">
    <property type="term" value="F:phosphorelay sensor kinase activity"/>
    <property type="evidence" value="ECO:0007669"/>
    <property type="project" value="InterPro"/>
</dbReference>
<dbReference type="SUPFAM" id="SSF47384">
    <property type="entry name" value="Homodimeric domain of signal transducing histidine kinase"/>
    <property type="match status" value="1"/>
</dbReference>
<comment type="catalytic activity">
    <reaction evidence="1">
        <text>ATP + protein L-histidine = ADP + protein N-phospho-L-histidine.</text>
        <dbReference type="EC" id="2.7.13.3"/>
    </reaction>
</comment>
<evidence type="ECO:0000256" key="2">
    <source>
        <dbReference type="ARBA" id="ARBA00004236"/>
    </source>
</evidence>
<dbReference type="Gene3D" id="3.30.565.10">
    <property type="entry name" value="Histidine kinase-like ATPase, C-terminal domain"/>
    <property type="match status" value="1"/>
</dbReference>
<dbReference type="Proteomes" id="UP000636394">
    <property type="component" value="Unassembled WGS sequence"/>
</dbReference>
<comment type="subcellular location">
    <subcellularLocation>
        <location evidence="2">Cell membrane</location>
    </subcellularLocation>
</comment>
<dbReference type="PROSITE" id="PS50110">
    <property type="entry name" value="RESPONSE_REGULATORY"/>
    <property type="match status" value="2"/>
</dbReference>
<dbReference type="SMART" id="SM00388">
    <property type="entry name" value="HisKA"/>
    <property type="match status" value="1"/>
</dbReference>
<dbReference type="Gene3D" id="3.40.50.2300">
    <property type="match status" value="2"/>
</dbReference>
<evidence type="ECO:0000256" key="3">
    <source>
        <dbReference type="ARBA" id="ARBA00012438"/>
    </source>
</evidence>
<name>A0A9E6SU58_9ACTN</name>
<dbReference type="Gene3D" id="1.10.287.130">
    <property type="match status" value="1"/>
</dbReference>
<dbReference type="PANTHER" id="PTHR45339:SF5">
    <property type="entry name" value="HISTIDINE KINASE"/>
    <property type="match status" value="1"/>
</dbReference>
<feature type="domain" description="Response regulatory" evidence="10">
    <location>
        <begin position="858"/>
        <end position="982"/>
    </location>
</feature>
<dbReference type="RefSeq" id="WP_166339470.1">
    <property type="nucleotide sequence ID" value="NZ_CP072829.1"/>
</dbReference>
<dbReference type="SUPFAM" id="SSF55874">
    <property type="entry name" value="ATPase domain of HSP90 chaperone/DNA topoisomerase II/histidine kinase"/>
    <property type="match status" value="1"/>
</dbReference>
<dbReference type="InterPro" id="IPR011006">
    <property type="entry name" value="CheY-like_superfamily"/>
</dbReference>
<dbReference type="Pfam" id="PF02518">
    <property type="entry name" value="HATPase_c"/>
    <property type="match status" value="1"/>
</dbReference>
<feature type="modified residue" description="4-aspartylphosphate" evidence="7">
    <location>
        <position position="769"/>
    </location>
</feature>
<feature type="modified residue" description="4-aspartylphosphate" evidence="7">
    <location>
        <position position="910"/>
    </location>
</feature>
<evidence type="ECO:0000256" key="6">
    <source>
        <dbReference type="ARBA" id="ARBA00023012"/>
    </source>
</evidence>
<dbReference type="InterPro" id="IPR003594">
    <property type="entry name" value="HATPase_dom"/>
</dbReference>
<feature type="transmembrane region" description="Helical" evidence="8">
    <location>
        <begin position="12"/>
        <end position="33"/>
    </location>
</feature>
<keyword evidence="4 7" id="KW-0597">Phosphoprotein</keyword>
<evidence type="ECO:0000256" key="4">
    <source>
        <dbReference type="ARBA" id="ARBA00022553"/>
    </source>
</evidence>
<dbReference type="GO" id="GO:0005886">
    <property type="term" value="C:plasma membrane"/>
    <property type="evidence" value="ECO:0007669"/>
    <property type="project" value="UniProtKB-SubCell"/>
</dbReference>
<dbReference type="InterPro" id="IPR001789">
    <property type="entry name" value="Sig_transdc_resp-reg_receiver"/>
</dbReference>
<dbReference type="InterPro" id="IPR036097">
    <property type="entry name" value="HisK_dim/P_sf"/>
</dbReference>
<dbReference type="PRINTS" id="PR00344">
    <property type="entry name" value="BCTRLSENSOR"/>
</dbReference>
<keyword evidence="8" id="KW-0812">Transmembrane</keyword>
<dbReference type="Pfam" id="PF00072">
    <property type="entry name" value="Response_reg"/>
    <property type="match status" value="2"/>
</dbReference>
<feature type="domain" description="Histidine kinase" evidence="9">
    <location>
        <begin position="476"/>
        <end position="700"/>
    </location>
</feature>
<evidence type="ECO:0000256" key="7">
    <source>
        <dbReference type="PROSITE-ProRule" id="PRU00169"/>
    </source>
</evidence>
<dbReference type="SUPFAM" id="SSF52172">
    <property type="entry name" value="CheY-like"/>
    <property type="match status" value="2"/>
</dbReference>
<reference evidence="12" key="2">
    <citation type="submission" date="2021-04" db="EMBL/GenBank/DDBJ databases">
        <title>Novel species in family Eggerthellaceae.</title>
        <authorList>
            <person name="Zhang G."/>
        </authorList>
    </citation>
    <scope>NUCLEOTIDE SEQUENCE</scope>
    <source>
        <strain evidence="12">Zg-886</strain>
    </source>
</reference>
<dbReference type="EMBL" id="WPCR01000006">
    <property type="protein sequence ID" value="NHM14262.1"/>
    <property type="molecule type" value="Genomic_DNA"/>
</dbReference>
<keyword evidence="5" id="KW-0808">Transferase</keyword>
<organism evidence="12 14">
    <name type="scientific">Xiamenia xianingshaonis</name>
    <dbReference type="NCBI Taxonomy" id="2682776"/>
    <lineage>
        <taxon>Bacteria</taxon>
        <taxon>Bacillati</taxon>
        <taxon>Actinomycetota</taxon>
        <taxon>Coriobacteriia</taxon>
        <taxon>Eggerthellales</taxon>
        <taxon>Eggerthellaceae</taxon>
        <taxon>Xiamenia</taxon>
    </lineage>
</organism>
<dbReference type="InterPro" id="IPR004358">
    <property type="entry name" value="Sig_transdc_His_kin-like_C"/>
</dbReference>
<evidence type="ECO:0000259" key="9">
    <source>
        <dbReference type="PROSITE" id="PS50109"/>
    </source>
</evidence>
<dbReference type="InterPro" id="IPR003661">
    <property type="entry name" value="HisK_dim/P_dom"/>
</dbReference>
<dbReference type="CDD" id="cd17546">
    <property type="entry name" value="REC_hyHK_CKI1_RcsC-like"/>
    <property type="match status" value="2"/>
</dbReference>
<sequence>MQRSERKDLRWRIGFATAAVVCIVALIGAFLAINYQRTVYQNQMYLEASTNQAVDRLDSVFESSQQSLFLARHLFEAEQPAPDKICDELVLLESGTPFEYLAFESAEGVVYNSRGKIAEVPPRENPIAEPGVVTVDDDRISEGLSIVFMEPVHDENGKYLGVLTGIWGNELLEDAISATYFNDYVSTYLCDADGDTSIIAYSSKLVTGDPEKLDIAAVDSTEGDTVGEMMAEMDHGDSVSFAYDSPRGLGLAYMVELADHEWILLRTYPASINSSVAESANIYGLAAVGAIIAIFVIAIIVIVVRSSRQNKAIALENEQFKRVVDASSALFKRFAVIDLERDTYEYIKGEDLDQRLPMRGTFKHFVDFWVSQAIYDDEREKVFEMIGASNIVDNFADGVQILRFEYRINYRGETHWLQPSMVCLRRDEYGRATSVLYAVQDVTDVKAEEARAREALEDACRAADQASHAKSDFLSSMSHDIRTPMNSIMGLTAIATMHMDDPDRVKDCLQKITMSSRHLLGLINEVLDMAKIESGNIGLSEDDFDLPEAVENLLTIIHPQVAARHQHLKVDITDVTHEHVVGDFMRLQQVFVNIMGNSVKFTPEEGTVGLSIRELPTRISGCGHYEFTFTDTGCGMSEEFVERMFEPFSRANDNRMTNVEGTGLGMSIVKSVVSLMNGTIDVRSKLGEGTTFVVTVHLKLRDVDAEDVTHLADLNVLVADNDVTACESACQLLEDIGMKSEYVTSGNDAIARVKEAYDANDEFTAVILDWKMPGKSGIETARELRTILPEHVPIIILSAYDWMAVEQEARMAGIDAFVSKPLFRSRLVHVMNSLLGNKKQDEANDTDLLREADLSGKRILLVEDNEITATIGLDLLSFTGAEAEHAENGQVALEMLYDNPPGYFDLVLMDGQMPVMNGYEAAHAIRQIGESERPDLATLPIVALTADAFADDVKRALKAGMNAHLSKPLEIDSLVKVLAEFLG</sequence>
<protein>
    <recommendedName>
        <fullName evidence="3">histidine kinase</fullName>
        <ecNumber evidence="3">2.7.13.3</ecNumber>
    </recommendedName>
</protein>
<dbReference type="KEGG" id="ebz:J7S26_07170"/>
<dbReference type="EMBL" id="CP072829">
    <property type="protein sequence ID" value="QTU84128.1"/>
    <property type="molecule type" value="Genomic_DNA"/>
</dbReference>
<keyword evidence="8" id="KW-1133">Transmembrane helix</keyword>
<feature type="domain" description="Response regulatory" evidence="10">
    <location>
        <begin position="715"/>
        <end position="835"/>
    </location>
</feature>
<dbReference type="Pfam" id="PF00512">
    <property type="entry name" value="HisKA"/>
    <property type="match status" value="1"/>
</dbReference>
<proteinExistence type="predicted"/>
<dbReference type="CDD" id="cd00082">
    <property type="entry name" value="HisKA"/>
    <property type="match status" value="1"/>
</dbReference>
<evidence type="ECO:0000256" key="8">
    <source>
        <dbReference type="SAM" id="Phobius"/>
    </source>
</evidence>
<dbReference type="InterPro" id="IPR036890">
    <property type="entry name" value="HATPase_C_sf"/>
</dbReference>
<dbReference type="PANTHER" id="PTHR45339">
    <property type="entry name" value="HYBRID SIGNAL TRANSDUCTION HISTIDINE KINASE J"/>
    <property type="match status" value="1"/>
</dbReference>
<dbReference type="PROSITE" id="PS50109">
    <property type="entry name" value="HIS_KIN"/>
    <property type="match status" value="1"/>
</dbReference>
<dbReference type="SMART" id="SM00448">
    <property type="entry name" value="REC"/>
    <property type="match status" value="2"/>
</dbReference>
<dbReference type="EC" id="2.7.13.3" evidence="3"/>
<evidence type="ECO:0000313" key="12">
    <source>
        <dbReference type="EMBL" id="QTU84128.1"/>
    </source>
</evidence>
<keyword evidence="13" id="KW-1185">Reference proteome</keyword>
<evidence type="ECO:0000313" key="11">
    <source>
        <dbReference type="EMBL" id="NHM14262.1"/>
    </source>
</evidence>
<dbReference type="InterPro" id="IPR005467">
    <property type="entry name" value="His_kinase_dom"/>
</dbReference>